<feature type="transmembrane region" description="Helical" evidence="1">
    <location>
        <begin position="38"/>
        <end position="57"/>
    </location>
</feature>
<evidence type="ECO:0000313" key="3">
    <source>
        <dbReference type="Proteomes" id="UP001209885"/>
    </source>
</evidence>
<proteinExistence type="predicted"/>
<feature type="transmembrane region" description="Helical" evidence="1">
    <location>
        <begin position="185"/>
        <end position="206"/>
    </location>
</feature>
<keyword evidence="1" id="KW-1133">Transmembrane helix</keyword>
<feature type="transmembrane region" description="Helical" evidence="1">
    <location>
        <begin position="64"/>
        <end position="84"/>
    </location>
</feature>
<organism evidence="2 3">
    <name type="scientific">Mangrovivirga halotolerans</name>
    <dbReference type="NCBI Taxonomy" id="2993936"/>
    <lineage>
        <taxon>Bacteria</taxon>
        <taxon>Pseudomonadati</taxon>
        <taxon>Bacteroidota</taxon>
        <taxon>Cytophagia</taxon>
        <taxon>Cytophagales</taxon>
        <taxon>Mangrovivirgaceae</taxon>
        <taxon>Mangrovivirga</taxon>
    </lineage>
</organism>
<dbReference type="EMBL" id="JAPFQN010000003">
    <property type="protein sequence ID" value="MCX2743059.1"/>
    <property type="molecule type" value="Genomic_DNA"/>
</dbReference>
<dbReference type="RefSeq" id="WP_266055430.1">
    <property type="nucleotide sequence ID" value="NZ_JAPFQN010000003.1"/>
</dbReference>
<evidence type="ECO:0000256" key="1">
    <source>
        <dbReference type="SAM" id="Phobius"/>
    </source>
</evidence>
<reference evidence="2 3" key="1">
    <citation type="submission" date="2022-11" db="EMBL/GenBank/DDBJ databases">
        <title>The characterization of three novel Bacteroidetes species and genomic analysis of their roles in tidal elemental geochemical cycles.</title>
        <authorList>
            <person name="Ma K."/>
        </authorList>
    </citation>
    <scope>NUCLEOTIDE SEQUENCE [LARGE SCALE GENOMIC DNA]</scope>
    <source>
        <strain evidence="2 3">M17</strain>
    </source>
</reference>
<gene>
    <name evidence="2" type="ORF">OO013_04240</name>
</gene>
<accession>A0ABT3RMS5</accession>
<dbReference type="Proteomes" id="UP001209885">
    <property type="component" value="Unassembled WGS sequence"/>
</dbReference>
<keyword evidence="1" id="KW-0472">Membrane</keyword>
<feature type="transmembrane region" description="Helical" evidence="1">
    <location>
        <begin position="90"/>
        <end position="113"/>
    </location>
</feature>
<keyword evidence="3" id="KW-1185">Reference proteome</keyword>
<comment type="caution">
    <text evidence="2">The sequence shown here is derived from an EMBL/GenBank/DDBJ whole genome shotgun (WGS) entry which is preliminary data.</text>
</comment>
<evidence type="ECO:0000313" key="2">
    <source>
        <dbReference type="EMBL" id="MCX2743059.1"/>
    </source>
</evidence>
<name>A0ABT3RMS5_9BACT</name>
<protein>
    <submittedName>
        <fullName evidence="2">Uncharacterized protein</fullName>
    </submittedName>
</protein>
<keyword evidence="1" id="KW-0812">Transmembrane</keyword>
<feature type="transmembrane region" description="Helical" evidence="1">
    <location>
        <begin position="212"/>
        <end position="232"/>
    </location>
</feature>
<sequence>MSLIFNHLRILKISIPFLLLIGIVILSYKIDLHSADSILSKAIIFDLLITIPVAYFFTIRKTKIPLTTLVPVLILCTVIGFLIIPEKNQYYLQFFKVYALPVFEIVLISYVIYKVRIAFLQLKKNTSDTPDFYEALLKTCKEIIPNPFLKPFAAEIAIIYYGFFKWKSPELKVNQFSFHKSGGSIALLSIIILLIISETFILHILLVKWNVAVAWILSALSIYSGIQIFGLIKSIPQRPSYIDEEKIVLRYGVFNEAEIPFSNIESIEISSRDLPEEKTAKNFSVLGKLDSHNLIIHLKKEAVFNGYYGLKIKYRTLGIFIDQKQEFVNAVNDKLNV</sequence>
<feature type="transmembrane region" description="Helical" evidence="1">
    <location>
        <begin position="7"/>
        <end position="26"/>
    </location>
</feature>